<feature type="transmembrane region" description="Helical" evidence="7">
    <location>
        <begin position="123"/>
        <end position="143"/>
    </location>
</feature>
<evidence type="ECO:0000256" key="6">
    <source>
        <dbReference type="ARBA" id="ARBA00023136"/>
    </source>
</evidence>
<keyword evidence="6 7" id="KW-0472">Membrane</keyword>
<feature type="transmembrane region" description="Helical" evidence="7">
    <location>
        <begin position="84"/>
        <end position="111"/>
    </location>
</feature>
<keyword evidence="10" id="KW-1185">Reference proteome</keyword>
<feature type="transmembrane region" description="Helical" evidence="7">
    <location>
        <begin position="43"/>
        <end position="63"/>
    </location>
</feature>
<dbReference type="GO" id="GO:0050479">
    <property type="term" value="F:glyceryl-ether monooxygenase activity"/>
    <property type="evidence" value="ECO:0007669"/>
    <property type="project" value="TreeGrafter"/>
</dbReference>
<accession>A0A1Y6EUQ1</accession>
<evidence type="ECO:0000259" key="8">
    <source>
        <dbReference type="Pfam" id="PF04116"/>
    </source>
</evidence>
<evidence type="ECO:0000313" key="10">
    <source>
        <dbReference type="Proteomes" id="UP000194450"/>
    </source>
</evidence>
<dbReference type="PANTHER" id="PTHR21624:SF1">
    <property type="entry name" value="ALKYLGLYCEROL MONOOXYGENASE"/>
    <property type="match status" value="1"/>
</dbReference>
<dbReference type="EMBL" id="FXWH01000001">
    <property type="protein sequence ID" value="SMQ66435.1"/>
    <property type="molecule type" value="Genomic_DNA"/>
</dbReference>
<keyword evidence="3 7" id="KW-1133">Transmembrane helix</keyword>
<dbReference type="GO" id="GO:0012505">
    <property type="term" value="C:endomembrane system"/>
    <property type="evidence" value="ECO:0007669"/>
    <property type="project" value="UniProtKB-SubCell"/>
</dbReference>
<keyword evidence="4" id="KW-0560">Oxidoreductase</keyword>
<organism evidence="9 10">
    <name type="scientific">Pseudidiomarina planktonica</name>
    <dbReference type="NCBI Taxonomy" id="1323738"/>
    <lineage>
        <taxon>Bacteria</taxon>
        <taxon>Pseudomonadati</taxon>
        <taxon>Pseudomonadota</taxon>
        <taxon>Gammaproteobacteria</taxon>
        <taxon>Alteromonadales</taxon>
        <taxon>Idiomarinaceae</taxon>
        <taxon>Pseudidiomarina</taxon>
    </lineage>
</organism>
<feature type="transmembrane region" description="Helical" evidence="7">
    <location>
        <begin position="12"/>
        <end position="31"/>
    </location>
</feature>
<dbReference type="GO" id="GO:0005506">
    <property type="term" value="F:iron ion binding"/>
    <property type="evidence" value="ECO:0007669"/>
    <property type="project" value="InterPro"/>
</dbReference>
<evidence type="ECO:0000313" key="9">
    <source>
        <dbReference type="EMBL" id="SMQ66435.1"/>
    </source>
</evidence>
<feature type="transmembrane region" description="Helical" evidence="7">
    <location>
        <begin position="177"/>
        <end position="195"/>
    </location>
</feature>
<evidence type="ECO:0000256" key="1">
    <source>
        <dbReference type="ARBA" id="ARBA00004127"/>
    </source>
</evidence>
<evidence type="ECO:0000256" key="7">
    <source>
        <dbReference type="SAM" id="Phobius"/>
    </source>
</evidence>
<dbReference type="OrthoDB" id="9770329at2"/>
<evidence type="ECO:0000256" key="4">
    <source>
        <dbReference type="ARBA" id="ARBA00023002"/>
    </source>
</evidence>
<dbReference type="InterPro" id="IPR051689">
    <property type="entry name" value="Sterol_desaturase/TMEM195"/>
</dbReference>
<evidence type="ECO:0000256" key="3">
    <source>
        <dbReference type="ARBA" id="ARBA00022989"/>
    </source>
</evidence>
<sequence>MSTSVVKTSSGIWLAQVAVYPLAILACLAFLDWAAKSDFPMEAAQFIAFLTAIFVVMLCEHWMPFSQDWKRRIGSDRKIDILTLFSTMGVVFPALKNVGNLLAVVLVVWLFESPEAILFPTDLFFVTQLFMAAVIAEFGGYCLHRISHHFQVLWRFHLVHHSASRIYWMNAYRSHPINISWHYLASIFVLLLIGVPQEVVLGYSGLAGVVSVFQHANVAFKFGPLNYIFSTNEVHRWHHSTKLSEADNNYGNVLMIWDHVFGTFYLRPNESPASVGLHDTKGVPVHSFLKLMLYPFKR</sequence>
<dbReference type="Proteomes" id="UP000194450">
    <property type="component" value="Unassembled WGS sequence"/>
</dbReference>
<protein>
    <submittedName>
        <fullName evidence="9">Sterol desaturase/sphingolipid hydroxylase, fatty acid hydroxylase superfamily</fullName>
    </submittedName>
</protein>
<dbReference type="RefSeq" id="WP_086434583.1">
    <property type="nucleotide sequence ID" value="NZ_FXWH01000001.1"/>
</dbReference>
<dbReference type="GO" id="GO:0006643">
    <property type="term" value="P:membrane lipid metabolic process"/>
    <property type="evidence" value="ECO:0007669"/>
    <property type="project" value="TreeGrafter"/>
</dbReference>
<dbReference type="AlphaFoldDB" id="A0A1Y6EUQ1"/>
<dbReference type="GO" id="GO:0016020">
    <property type="term" value="C:membrane"/>
    <property type="evidence" value="ECO:0007669"/>
    <property type="project" value="GOC"/>
</dbReference>
<proteinExistence type="predicted"/>
<evidence type="ECO:0000256" key="2">
    <source>
        <dbReference type="ARBA" id="ARBA00022692"/>
    </source>
</evidence>
<comment type="subcellular location">
    <subcellularLocation>
        <location evidence="1">Endomembrane system</location>
        <topology evidence="1">Multi-pass membrane protein</topology>
    </subcellularLocation>
</comment>
<feature type="domain" description="Fatty acid hydroxylase" evidence="8">
    <location>
        <begin position="130"/>
        <end position="263"/>
    </location>
</feature>
<dbReference type="GO" id="GO:0008610">
    <property type="term" value="P:lipid biosynthetic process"/>
    <property type="evidence" value="ECO:0007669"/>
    <property type="project" value="InterPro"/>
</dbReference>
<keyword evidence="2 7" id="KW-0812">Transmembrane</keyword>
<evidence type="ECO:0000256" key="5">
    <source>
        <dbReference type="ARBA" id="ARBA00023098"/>
    </source>
</evidence>
<dbReference type="InterPro" id="IPR006694">
    <property type="entry name" value="Fatty_acid_hydroxylase"/>
</dbReference>
<dbReference type="Pfam" id="PF04116">
    <property type="entry name" value="FA_hydroxylase"/>
    <property type="match status" value="1"/>
</dbReference>
<reference evidence="10" key="1">
    <citation type="submission" date="2017-04" db="EMBL/GenBank/DDBJ databases">
        <authorList>
            <person name="Varghese N."/>
            <person name="Submissions S."/>
        </authorList>
    </citation>
    <scope>NUCLEOTIDE SEQUENCE [LARGE SCALE GENOMIC DNA]</scope>
</reference>
<dbReference type="PANTHER" id="PTHR21624">
    <property type="entry name" value="STEROL DESATURASE-RELATED PROTEIN"/>
    <property type="match status" value="1"/>
</dbReference>
<name>A0A1Y6EUQ1_9GAMM</name>
<gene>
    <name evidence="9" type="ORF">SAMN06297229_1522</name>
</gene>
<keyword evidence="5" id="KW-0443">Lipid metabolism</keyword>
<dbReference type="PROSITE" id="PS51257">
    <property type="entry name" value="PROKAR_LIPOPROTEIN"/>
    <property type="match status" value="1"/>
</dbReference>